<evidence type="ECO:0000256" key="4">
    <source>
        <dbReference type="SAM" id="MobiDB-lite"/>
    </source>
</evidence>
<name>A0A2G8TC10_9BURK</name>
<dbReference type="GO" id="GO:0005886">
    <property type="term" value="C:plasma membrane"/>
    <property type="evidence" value="ECO:0007669"/>
    <property type="project" value="TreeGrafter"/>
</dbReference>
<keyword evidence="2" id="KW-0547">Nucleotide-binding</keyword>
<dbReference type="AlphaFoldDB" id="A0A2G8TC10"/>
<dbReference type="Pfam" id="PF05157">
    <property type="entry name" value="MshEN"/>
    <property type="match status" value="1"/>
</dbReference>
<dbReference type="InterPro" id="IPR007831">
    <property type="entry name" value="T2SS_GspE_N"/>
</dbReference>
<protein>
    <submittedName>
        <fullName evidence="7">Pilus assembly protein PilB</fullName>
    </submittedName>
</protein>
<proteinExistence type="inferred from homology"/>
<reference evidence="7 8" key="1">
    <citation type="submission" date="2017-10" db="EMBL/GenBank/DDBJ databases">
        <title>Massilia psychrophilum sp. nov., a novel purple-pigmented bacterium isolated from Tianshan glacier, Xinjiang Municipality, China.</title>
        <authorList>
            <person name="Wang H."/>
        </authorList>
    </citation>
    <scope>NUCLEOTIDE SEQUENCE [LARGE SCALE GENOMIC DNA]</scope>
    <source>
        <strain evidence="7 8">JCM 30074</strain>
    </source>
</reference>
<comment type="caution">
    <text evidence="7">The sequence shown here is derived from an EMBL/GenBank/DDBJ whole genome shotgun (WGS) entry which is preliminary data.</text>
</comment>
<dbReference type="CDD" id="cd01129">
    <property type="entry name" value="PulE-GspE-like"/>
    <property type="match status" value="1"/>
</dbReference>
<evidence type="ECO:0000259" key="6">
    <source>
        <dbReference type="Pfam" id="PF05157"/>
    </source>
</evidence>
<evidence type="ECO:0000313" key="7">
    <source>
        <dbReference type="EMBL" id="PIL43562.1"/>
    </source>
</evidence>
<dbReference type="InterPro" id="IPR001482">
    <property type="entry name" value="T2SS/T4SS_dom"/>
</dbReference>
<evidence type="ECO:0000256" key="3">
    <source>
        <dbReference type="ARBA" id="ARBA00022840"/>
    </source>
</evidence>
<comment type="similarity">
    <text evidence="1">Belongs to the GSP E family.</text>
</comment>
<dbReference type="GO" id="GO:0016887">
    <property type="term" value="F:ATP hydrolysis activity"/>
    <property type="evidence" value="ECO:0007669"/>
    <property type="project" value="TreeGrafter"/>
</dbReference>
<dbReference type="Gene3D" id="3.40.50.300">
    <property type="entry name" value="P-loop containing nucleotide triphosphate hydrolases"/>
    <property type="match status" value="1"/>
</dbReference>
<dbReference type="SUPFAM" id="SSF52540">
    <property type="entry name" value="P-loop containing nucleoside triphosphate hydrolases"/>
    <property type="match status" value="1"/>
</dbReference>
<dbReference type="Proteomes" id="UP000230390">
    <property type="component" value="Unassembled WGS sequence"/>
</dbReference>
<feature type="region of interest" description="Disordered" evidence="4">
    <location>
        <begin position="1"/>
        <end position="21"/>
    </location>
</feature>
<feature type="domain" description="Type II secretion system protein GspE N-terminal" evidence="6">
    <location>
        <begin position="293"/>
        <end position="377"/>
    </location>
</feature>
<evidence type="ECO:0000256" key="1">
    <source>
        <dbReference type="ARBA" id="ARBA00006611"/>
    </source>
</evidence>
<dbReference type="Gene3D" id="3.30.300.160">
    <property type="entry name" value="Type II secretion system, protein E, N-terminal domain"/>
    <property type="match status" value="1"/>
</dbReference>
<gene>
    <name evidence="7" type="ORF">CR105_18860</name>
</gene>
<accession>A0A2G8TC10</accession>
<dbReference type="OrthoDB" id="5790493at2"/>
<dbReference type="PANTHER" id="PTHR30258:SF1">
    <property type="entry name" value="PROTEIN TRANSPORT PROTEIN HOFB HOMOLOG"/>
    <property type="match status" value="1"/>
</dbReference>
<dbReference type="InterPro" id="IPR027417">
    <property type="entry name" value="P-loop_NTPase"/>
</dbReference>
<dbReference type="Gene3D" id="3.30.450.90">
    <property type="match status" value="1"/>
</dbReference>
<organism evidence="7 8">
    <name type="scientific">Massilia eurypsychrophila</name>
    <dbReference type="NCBI Taxonomy" id="1485217"/>
    <lineage>
        <taxon>Bacteria</taxon>
        <taxon>Pseudomonadati</taxon>
        <taxon>Pseudomonadota</taxon>
        <taxon>Betaproteobacteria</taxon>
        <taxon>Burkholderiales</taxon>
        <taxon>Oxalobacteraceae</taxon>
        <taxon>Telluria group</taxon>
        <taxon>Massilia</taxon>
    </lineage>
</organism>
<evidence type="ECO:0000313" key="8">
    <source>
        <dbReference type="Proteomes" id="UP000230390"/>
    </source>
</evidence>
<feature type="domain" description="Bacterial type II secretion system protein E" evidence="5">
    <location>
        <begin position="406"/>
        <end position="811"/>
    </location>
</feature>
<keyword evidence="3" id="KW-0067">ATP-binding</keyword>
<dbReference type="PANTHER" id="PTHR30258">
    <property type="entry name" value="TYPE II SECRETION SYSTEM PROTEIN GSPE-RELATED"/>
    <property type="match status" value="1"/>
</dbReference>
<keyword evidence="8" id="KW-1185">Reference proteome</keyword>
<evidence type="ECO:0000259" key="5">
    <source>
        <dbReference type="Pfam" id="PF00437"/>
    </source>
</evidence>
<dbReference type="Pfam" id="PF00437">
    <property type="entry name" value="T2SSE"/>
    <property type="match status" value="1"/>
</dbReference>
<evidence type="ECO:0000256" key="2">
    <source>
        <dbReference type="ARBA" id="ARBA00022741"/>
    </source>
</evidence>
<dbReference type="GO" id="GO:0005524">
    <property type="term" value="F:ATP binding"/>
    <property type="evidence" value="ECO:0007669"/>
    <property type="project" value="UniProtKB-KW"/>
</dbReference>
<dbReference type="InterPro" id="IPR037257">
    <property type="entry name" value="T2SS_E_N_sf"/>
</dbReference>
<dbReference type="SUPFAM" id="SSF160246">
    <property type="entry name" value="EspE N-terminal domain-like"/>
    <property type="match status" value="1"/>
</dbReference>
<dbReference type="EMBL" id="PDOC01000013">
    <property type="protein sequence ID" value="PIL43562.1"/>
    <property type="molecule type" value="Genomic_DNA"/>
</dbReference>
<dbReference type="RefSeq" id="WP_099791014.1">
    <property type="nucleotide sequence ID" value="NZ_JBHLYV010000019.1"/>
</dbReference>
<sequence>MNQDKHQAQAQQPLSGTPPAPAVKFDWPLPPYFKIVPKTKLKGAETDSCFIVMKEGPRRVGNLTHFWPASSSLIFTFDEALTSASVSFDDMQSMCLTDIVELVPVDLSESNAIHGNYPAFARQKCTVNFTNGDRFVSETVGFVSRDYGLFLFIISYGRNVLRWFIPTRAILDYQLGEQLGKMLVDKKVLLPEELEAGLDVQEQLRSSKVGDYLQKQLIVSHEQIEAALKRQRALPLLRLGDALLQDKSVTQEQLDIALKAQSRDRKKQLGEILIEMGSVDKETIKRVLAQKIGIPFVDLSIFQFDAALIRFVPRHIVRKHSIIPLYRSELRMAIAMINPLDSQAIKEMSVFSKLTIDPVMASEEDMSAAIERYYGARINETHIDELVSALHVSDEEPAETSPAVTESDSALVRLVNKIITDAFVRGVSDIHIESMRGNEPTVIRFRSDGVLADYSEVPASFREALISRLKIMSRLDISEKRHAQDGKINFQVSGATRIELRIVTIPTTDGLEDIVLRNLAAPRVMSLDSLGLAPRVLDGLHSLVTRPHGLLLVCGPTGSGKTTTLHALLGCLNSRERKIWTVENPIEITQKGLRQVQVNAKIDWTFASVLRSILRADPDVIMVGETRDPETARTLIEASLTGHLVASTMHTNSAVESVVRMLDLGLDPFNFADALLGVVGQRLVRRMCQACRKPRIATKDELAMLAHEYCFETDLEQSAILHQWSEQYAREDGEIILYSPLKCSQCEQKGYKGRVGVHELLINTAVIKKMIHSRSHVNEITAVAMSQGMRTMRQDGIDKIFQGVTDWEQVKAV</sequence>